<comment type="caution">
    <text evidence="1">The sequence shown here is derived from an EMBL/GenBank/DDBJ whole genome shotgun (WGS) entry which is preliminary data.</text>
</comment>
<gene>
    <name evidence="1" type="ORF">Zmor_013072</name>
</gene>
<name>A0AA38MEA4_9CUCU</name>
<protein>
    <submittedName>
        <fullName evidence="1">Uncharacterized protein</fullName>
    </submittedName>
</protein>
<sequence>MAIDGDAPILCIPPPRVRMAGVDLLYRGSSALFIDCYWTSPIKYIGSGPSGPGRDHYVRRRKKLASHRAMRHYGTHQIQTASYRKRRHNSCSGNVDDILLGRRYVMFAGGWSRR</sequence>
<keyword evidence="2" id="KW-1185">Reference proteome</keyword>
<reference evidence="1" key="1">
    <citation type="journal article" date="2023" name="G3 (Bethesda)">
        <title>Whole genome assemblies of Zophobas morio and Tenebrio molitor.</title>
        <authorList>
            <person name="Kaur S."/>
            <person name="Stinson S.A."/>
            <person name="diCenzo G.C."/>
        </authorList>
    </citation>
    <scope>NUCLEOTIDE SEQUENCE</scope>
    <source>
        <strain evidence="1">QUZm001</strain>
    </source>
</reference>
<dbReference type="AlphaFoldDB" id="A0AA38MEA4"/>
<accession>A0AA38MEA4</accession>
<organism evidence="1 2">
    <name type="scientific">Zophobas morio</name>
    <dbReference type="NCBI Taxonomy" id="2755281"/>
    <lineage>
        <taxon>Eukaryota</taxon>
        <taxon>Metazoa</taxon>
        <taxon>Ecdysozoa</taxon>
        <taxon>Arthropoda</taxon>
        <taxon>Hexapoda</taxon>
        <taxon>Insecta</taxon>
        <taxon>Pterygota</taxon>
        <taxon>Neoptera</taxon>
        <taxon>Endopterygota</taxon>
        <taxon>Coleoptera</taxon>
        <taxon>Polyphaga</taxon>
        <taxon>Cucujiformia</taxon>
        <taxon>Tenebrionidae</taxon>
        <taxon>Zophobas</taxon>
    </lineage>
</organism>
<evidence type="ECO:0000313" key="1">
    <source>
        <dbReference type="EMBL" id="KAJ3653840.1"/>
    </source>
</evidence>
<dbReference type="Proteomes" id="UP001168821">
    <property type="component" value="Unassembled WGS sequence"/>
</dbReference>
<evidence type="ECO:0000313" key="2">
    <source>
        <dbReference type="Proteomes" id="UP001168821"/>
    </source>
</evidence>
<proteinExistence type="predicted"/>
<dbReference type="EMBL" id="JALNTZ010000004">
    <property type="protein sequence ID" value="KAJ3653840.1"/>
    <property type="molecule type" value="Genomic_DNA"/>
</dbReference>